<dbReference type="GO" id="GO:0044038">
    <property type="term" value="P:cell wall macromolecule biosynthetic process"/>
    <property type="evidence" value="ECO:0007669"/>
    <property type="project" value="TreeGrafter"/>
</dbReference>
<dbReference type="OrthoDB" id="2020675at2759"/>
<reference evidence="8" key="1">
    <citation type="submission" date="2022-05" db="EMBL/GenBank/DDBJ databases">
        <title>The Musa troglodytarum L. genome provides insights into the mechanism of non-climacteric behaviour and enrichment of carotenoids.</title>
        <authorList>
            <person name="Wang J."/>
        </authorList>
    </citation>
    <scope>NUCLEOTIDE SEQUENCE</scope>
    <source>
        <tissue evidence="8">Leaf</tissue>
    </source>
</reference>
<dbReference type="GO" id="GO:0071555">
    <property type="term" value="P:cell wall organization"/>
    <property type="evidence" value="ECO:0007669"/>
    <property type="project" value="TreeGrafter"/>
</dbReference>
<evidence type="ECO:0000256" key="3">
    <source>
        <dbReference type="ARBA" id="ARBA00022692"/>
    </source>
</evidence>
<evidence type="ECO:0000256" key="4">
    <source>
        <dbReference type="ARBA" id="ARBA00022989"/>
    </source>
</evidence>
<name>A0A9E7I2Z7_9LILI</name>
<dbReference type="Proteomes" id="UP001055439">
    <property type="component" value="Chromosome 8"/>
</dbReference>
<keyword evidence="5 7" id="KW-0472">Membrane</keyword>
<keyword evidence="9" id="KW-1185">Reference proteome</keyword>
<keyword evidence="2 8" id="KW-0808">Transferase</keyword>
<evidence type="ECO:0000256" key="1">
    <source>
        <dbReference type="ARBA" id="ARBA00004141"/>
    </source>
</evidence>
<dbReference type="InterPro" id="IPR018480">
    <property type="entry name" value="PNAcMuramoyl-5peptid_Trfase_CS"/>
</dbReference>
<protein>
    <submittedName>
        <fullName evidence="8">Glycosyl transferase family 4</fullName>
    </submittedName>
</protein>
<gene>
    <name evidence="8" type="ORF">MUK42_05986</name>
</gene>
<dbReference type="PANTHER" id="PTHR22926:SF5">
    <property type="entry name" value="PHOSPHO-N-ACETYLMURAMOYL-PENTAPEPTIDE-TRANSFERASE HOMOLOG"/>
    <property type="match status" value="1"/>
</dbReference>
<sequence>MDGYTPKQGSDQEDYILPLLGVLFPKNRVILLGIMVLHSDGNKKDEETSPSRVLLFSSVGHGSLSILVTPCKEGVTIDLESEDYNIHPCHCVGHMAHVLRHGTLVSLRQLIRSSHQLGLRIRGGEISRFPRSPKREPRNERHSFVGTNFTGSFRRIESVSRTRHSGAPALLVKLCYESYSVHYGVKPATVDTGEPNDSGLPTLMEDSNGVSGGNSSEDEDSDADLIVQPSADVELRSNKERFETPDSSITVAAHRFATLRGRRKRRKFLVPLPPPMGIMYLGKFYLVLTVFCFASMTNGVNLTDGLDGLAGGCAALAFIGMSVAVLAICPGKYDN</sequence>
<dbReference type="GO" id="GO:0005886">
    <property type="term" value="C:plasma membrane"/>
    <property type="evidence" value="ECO:0007669"/>
    <property type="project" value="TreeGrafter"/>
</dbReference>
<dbReference type="GO" id="GO:0016780">
    <property type="term" value="F:phosphotransferase activity, for other substituted phosphate groups"/>
    <property type="evidence" value="ECO:0007669"/>
    <property type="project" value="InterPro"/>
</dbReference>
<evidence type="ECO:0000256" key="5">
    <source>
        <dbReference type="ARBA" id="ARBA00023136"/>
    </source>
</evidence>
<dbReference type="PROSITE" id="PS01348">
    <property type="entry name" value="MRAY_2"/>
    <property type="match status" value="1"/>
</dbReference>
<dbReference type="Pfam" id="PF00953">
    <property type="entry name" value="Glycos_transf_4"/>
    <property type="match status" value="1"/>
</dbReference>
<evidence type="ECO:0000256" key="2">
    <source>
        <dbReference type="ARBA" id="ARBA00022679"/>
    </source>
</evidence>
<proteinExistence type="predicted"/>
<keyword evidence="3 7" id="KW-0812">Transmembrane</keyword>
<comment type="subcellular location">
    <subcellularLocation>
        <location evidence="1">Membrane</location>
        <topology evidence="1">Multi-pass membrane protein</topology>
    </subcellularLocation>
</comment>
<feature type="transmembrane region" description="Helical" evidence="7">
    <location>
        <begin position="268"/>
        <end position="296"/>
    </location>
</feature>
<dbReference type="AlphaFoldDB" id="A0A9E7I2Z7"/>
<evidence type="ECO:0000256" key="7">
    <source>
        <dbReference type="SAM" id="Phobius"/>
    </source>
</evidence>
<dbReference type="EMBL" id="CP097510">
    <property type="protein sequence ID" value="URE40128.1"/>
    <property type="molecule type" value="Genomic_DNA"/>
</dbReference>
<organism evidence="8 9">
    <name type="scientific">Musa troglodytarum</name>
    <name type="common">fe'i banana</name>
    <dbReference type="NCBI Taxonomy" id="320322"/>
    <lineage>
        <taxon>Eukaryota</taxon>
        <taxon>Viridiplantae</taxon>
        <taxon>Streptophyta</taxon>
        <taxon>Embryophyta</taxon>
        <taxon>Tracheophyta</taxon>
        <taxon>Spermatophyta</taxon>
        <taxon>Magnoliopsida</taxon>
        <taxon>Liliopsida</taxon>
        <taxon>Zingiberales</taxon>
        <taxon>Musaceae</taxon>
        <taxon>Musa</taxon>
    </lineage>
</organism>
<evidence type="ECO:0000313" key="8">
    <source>
        <dbReference type="EMBL" id="URE40128.1"/>
    </source>
</evidence>
<feature type="transmembrane region" description="Helical" evidence="7">
    <location>
        <begin position="308"/>
        <end position="329"/>
    </location>
</feature>
<evidence type="ECO:0000313" key="9">
    <source>
        <dbReference type="Proteomes" id="UP001055439"/>
    </source>
</evidence>
<dbReference type="PANTHER" id="PTHR22926">
    <property type="entry name" value="PHOSPHO-N-ACETYLMURAMOYL-PENTAPEPTIDE-TRANSFERASE"/>
    <property type="match status" value="1"/>
</dbReference>
<feature type="region of interest" description="Disordered" evidence="6">
    <location>
        <begin position="187"/>
        <end position="224"/>
    </location>
</feature>
<keyword evidence="4 7" id="KW-1133">Transmembrane helix</keyword>
<dbReference type="InterPro" id="IPR000715">
    <property type="entry name" value="Glycosyl_transferase_4"/>
</dbReference>
<feature type="transmembrane region" description="Helical" evidence="7">
    <location>
        <begin position="15"/>
        <end position="37"/>
    </location>
</feature>
<evidence type="ECO:0000256" key="6">
    <source>
        <dbReference type="SAM" id="MobiDB-lite"/>
    </source>
</evidence>
<feature type="compositionally biased region" description="Low complexity" evidence="6">
    <location>
        <begin position="205"/>
        <end position="215"/>
    </location>
</feature>
<accession>A0A9E7I2Z7</accession>